<keyword evidence="3" id="KW-1185">Reference proteome</keyword>
<reference evidence="2" key="1">
    <citation type="submission" date="2021-04" db="EMBL/GenBank/DDBJ databases">
        <authorList>
            <person name="Chebbi M.A.C M."/>
        </authorList>
    </citation>
    <scope>NUCLEOTIDE SEQUENCE</scope>
</reference>
<name>A0A8J2HQQ2_COTCN</name>
<evidence type="ECO:0000313" key="3">
    <source>
        <dbReference type="Proteomes" id="UP000786811"/>
    </source>
</evidence>
<organism evidence="2 3">
    <name type="scientific">Cotesia congregata</name>
    <name type="common">Parasitoid wasp</name>
    <name type="synonym">Apanteles congregatus</name>
    <dbReference type="NCBI Taxonomy" id="51543"/>
    <lineage>
        <taxon>Eukaryota</taxon>
        <taxon>Metazoa</taxon>
        <taxon>Ecdysozoa</taxon>
        <taxon>Arthropoda</taxon>
        <taxon>Hexapoda</taxon>
        <taxon>Insecta</taxon>
        <taxon>Pterygota</taxon>
        <taxon>Neoptera</taxon>
        <taxon>Endopterygota</taxon>
        <taxon>Hymenoptera</taxon>
        <taxon>Apocrita</taxon>
        <taxon>Ichneumonoidea</taxon>
        <taxon>Braconidae</taxon>
        <taxon>Microgastrinae</taxon>
        <taxon>Cotesia</taxon>
    </lineage>
</organism>
<dbReference type="Pfam" id="PF09811">
    <property type="entry name" value="Yae1_N"/>
    <property type="match status" value="1"/>
</dbReference>
<dbReference type="InterPro" id="IPR019191">
    <property type="entry name" value="Essential_protein_Yae1_N"/>
</dbReference>
<protein>
    <recommendedName>
        <fullName evidence="1">Essential protein Yae1 N-terminal domain-containing protein</fullName>
    </recommendedName>
</protein>
<dbReference type="Proteomes" id="UP000786811">
    <property type="component" value="Unassembled WGS sequence"/>
</dbReference>
<evidence type="ECO:0000313" key="2">
    <source>
        <dbReference type="EMBL" id="CAG5107051.1"/>
    </source>
</evidence>
<dbReference type="OrthoDB" id="20086at2759"/>
<evidence type="ECO:0000259" key="1">
    <source>
        <dbReference type="Pfam" id="PF09811"/>
    </source>
</evidence>
<gene>
    <name evidence="2" type="ORF">HICCMSTLAB_LOCUS12561</name>
</gene>
<dbReference type="EMBL" id="CAJNRD030001124">
    <property type="protein sequence ID" value="CAG5107051.1"/>
    <property type="molecule type" value="Genomic_DNA"/>
</dbReference>
<comment type="caution">
    <text evidence="2">The sequence shown here is derived from an EMBL/GenBank/DDBJ whole genome shotgun (WGS) entry which is preliminary data.</text>
</comment>
<sequence>MNDSSEIDETLEVASKTWDRVIETANKTGFREGVDVGSEAVLQEDFDRGYVDGFKIAYFLGKYKGLANSLFKNIEHPKEINDILEKTRRGACHICDCQYSGVIQDQASILAKHEEHTLKICKILQRYFEPLLKNLEIDINDIDLK</sequence>
<accession>A0A8J2HQQ2</accession>
<dbReference type="AlphaFoldDB" id="A0A8J2HQQ2"/>
<proteinExistence type="predicted"/>
<feature type="domain" description="Essential protein Yae1 N-terminal" evidence="1">
    <location>
        <begin position="29"/>
        <end position="67"/>
    </location>
</feature>